<evidence type="ECO:0000313" key="8">
    <source>
        <dbReference type="RefSeq" id="XP_010255061.1"/>
    </source>
</evidence>
<keyword evidence="5" id="KW-0539">Nucleus</keyword>
<keyword evidence="3" id="KW-0238">DNA-binding</keyword>
<feature type="region of interest" description="Disordered" evidence="6">
    <location>
        <begin position="148"/>
        <end position="170"/>
    </location>
</feature>
<dbReference type="OMA" id="VHQRNTR"/>
<evidence type="ECO:0000313" key="7">
    <source>
        <dbReference type="Proteomes" id="UP000189703"/>
    </source>
</evidence>
<dbReference type="GO" id="GO:0003677">
    <property type="term" value="F:DNA binding"/>
    <property type="evidence" value="ECO:0007669"/>
    <property type="project" value="UniProtKB-KW"/>
</dbReference>
<dbReference type="GeneID" id="104595839"/>
<dbReference type="KEGG" id="nnu:104595839"/>
<dbReference type="STRING" id="4432.A0A1U8A0H4"/>
<evidence type="ECO:0000256" key="3">
    <source>
        <dbReference type="ARBA" id="ARBA00023125"/>
    </source>
</evidence>
<organism evidence="7 8">
    <name type="scientific">Nelumbo nucifera</name>
    <name type="common">Sacred lotus</name>
    <dbReference type="NCBI Taxonomy" id="4432"/>
    <lineage>
        <taxon>Eukaryota</taxon>
        <taxon>Viridiplantae</taxon>
        <taxon>Streptophyta</taxon>
        <taxon>Embryophyta</taxon>
        <taxon>Tracheophyta</taxon>
        <taxon>Spermatophyta</taxon>
        <taxon>Magnoliopsida</taxon>
        <taxon>Proteales</taxon>
        <taxon>Nelumbonaceae</taxon>
        <taxon>Nelumbo</taxon>
    </lineage>
</organism>
<evidence type="ECO:0000256" key="2">
    <source>
        <dbReference type="ARBA" id="ARBA00023015"/>
    </source>
</evidence>
<keyword evidence="2" id="KW-0805">Transcription regulation</keyword>
<dbReference type="eggNOG" id="ENOG502S3WW">
    <property type="taxonomic scope" value="Eukaryota"/>
</dbReference>
<dbReference type="InterPro" id="IPR003340">
    <property type="entry name" value="B3_DNA-bd"/>
</dbReference>
<dbReference type="PANTHER" id="PTHR31920:SF149">
    <property type="entry name" value="B3 DOMAIN-CONTAINING PROTEIN OS01G0723500-LIKE ISOFORM X1"/>
    <property type="match status" value="1"/>
</dbReference>
<evidence type="ECO:0000256" key="4">
    <source>
        <dbReference type="ARBA" id="ARBA00023163"/>
    </source>
</evidence>
<accession>A0A1U8A0H4</accession>
<dbReference type="Pfam" id="PF02362">
    <property type="entry name" value="B3"/>
    <property type="match status" value="2"/>
</dbReference>
<name>A0A1U8A0H4_NELNU</name>
<protein>
    <submittedName>
        <fullName evidence="8">B3 domain-containing protein Os01g0723500-like isoform X1</fullName>
    </submittedName>
</protein>
<evidence type="ECO:0000256" key="5">
    <source>
        <dbReference type="ARBA" id="ARBA00023242"/>
    </source>
</evidence>
<dbReference type="InterPro" id="IPR050655">
    <property type="entry name" value="Plant_B3_domain"/>
</dbReference>
<dbReference type="Gene3D" id="2.40.330.10">
    <property type="entry name" value="DNA-binding pseudobarrel domain"/>
    <property type="match status" value="2"/>
</dbReference>
<dbReference type="AlphaFoldDB" id="A0A1U8A0H4"/>
<feature type="region of interest" description="Disordered" evidence="6">
    <location>
        <begin position="211"/>
        <end position="285"/>
    </location>
</feature>
<proteinExistence type="predicted"/>
<dbReference type="Proteomes" id="UP000189703">
    <property type="component" value="Unplaced"/>
</dbReference>
<reference evidence="8" key="1">
    <citation type="submission" date="2025-08" db="UniProtKB">
        <authorList>
            <consortium name="RefSeq"/>
        </authorList>
    </citation>
    <scope>IDENTIFICATION</scope>
</reference>
<sequence>MKHVCTQKWERPSVQDSKSIFRPKEIRWVKVARPYTVEMGRMIPYRRSRPSFFKVLVAPDFSKLLGIPPLFIKHFNGSVPKRLTLRSPTGKSWPVKVKKIDEKFYFHTGWQRFVEHHSLVWGDFLVFSYNGKSKFSVKIYDRSSCERDLPSAPSNVHSQPRKQKRGKEMARVTTEVVVQNHGMSASHPNKEKPGTLMARARTKVIAQIYESASDSHPRKEKKGDVIARSTKKGIDRALRKSYSHPKMDKCGKAMAKSTMKAVVSSKGNGGSGKPRKKSNYGIERQPRSEAIEAASSYKTEFPHFAALCGKSRRSHMVVPKAVARKVGITGKGKAVLLDPKGRSWRVSFAPRTDGRVDIISGWAAFWKANNIVEGEACHFEFIQGTVAGKVIICVNIFRAAGFGELARFSNIIPMAFFGL</sequence>
<dbReference type="InterPro" id="IPR015300">
    <property type="entry name" value="DNA-bd_pseudobarrel_sf"/>
</dbReference>
<dbReference type="RefSeq" id="XP_010255061.1">
    <property type="nucleotide sequence ID" value="XM_010256759.2"/>
</dbReference>
<evidence type="ECO:0000256" key="6">
    <source>
        <dbReference type="SAM" id="MobiDB-lite"/>
    </source>
</evidence>
<dbReference type="CDD" id="cd10017">
    <property type="entry name" value="B3_DNA"/>
    <property type="match status" value="2"/>
</dbReference>
<comment type="subcellular location">
    <subcellularLocation>
        <location evidence="1">Nucleus</location>
    </subcellularLocation>
</comment>
<dbReference type="OrthoDB" id="1666376at2759"/>
<keyword evidence="4" id="KW-0804">Transcription</keyword>
<gene>
    <name evidence="8" type="primary">LOC104595839</name>
</gene>
<dbReference type="SUPFAM" id="SSF101936">
    <property type="entry name" value="DNA-binding pseudobarrel domain"/>
    <property type="match status" value="2"/>
</dbReference>
<dbReference type="PANTHER" id="PTHR31920">
    <property type="entry name" value="B3 DOMAIN-CONTAINING"/>
    <property type="match status" value="1"/>
</dbReference>
<feature type="compositionally biased region" description="Basic and acidic residues" evidence="6">
    <location>
        <begin position="213"/>
        <end position="225"/>
    </location>
</feature>
<keyword evidence="7" id="KW-1185">Reference proteome</keyword>
<dbReference type="SMART" id="SM01019">
    <property type="entry name" value="B3"/>
    <property type="match status" value="2"/>
</dbReference>
<dbReference type="GO" id="GO:0005634">
    <property type="term" value="C:nucleus"/>
    <property type="evidence" value="ECO:0007669"/>
    <property type="project" value="UniProtKB-SubCell"/>
</dbReference>
<evidence type="ECO:0000256" key="1">
    <source>
        <dbReference type="ARBA" id="ARBA00004123"/>
    </source>
</evidence>
<dbReference type="PROSITE" id="PS50863">
    <property type="entry name" value="B3"/>
    <property type="match status" value="2"/>
</dbReference>